<dbReference type="InterPro" id="IPR050360">
    <property type="entry name" value="MFS_Sugar_Transporters"/>
</dbReference>
<dbReference type="PROSITE" id="PS50850">
    <property type="entry name" value="MFS"/>
    <property type="match status" value="1"/>
</dbReference>
<evidence type="ECO:0000259" key="11">
    <source>
        <dbReference type="PROSITE" id="PS50850"/>
    </source>
</evidence>
<feature type="domain" description="Major facilitator superfamily (MFS) profile" evidence="11">
    <location>
        <begin position="64"/>
        <end position="507"/>
    </location>
</feature>
<dbReference type="NCBIfam" id="TIGR00879">
    <property type="entry name" value="SP"/>
    <property type="match status" value="1"/>
</dbReference>
<evidence type="ECO:0000313" key="13">
    <source>
        <dbReference type="Proteomes" id="UP000053611"/>
    </source>
</evidence>
<dbReference type="Proteomes" id="UP000053611">
    <property type="component" value="Unassembled WGS sequence"/>
</dbReference>
<gene>
    <name evidence="12" type="ORF">CC85DRAFT_262556</name>
</gene>
<evidence type="ECO:0000256" key="2">
    <source>
        <dbReference type="ARBA" id="ARBA00010992"/>
    </source>
</evidence>
<comment type="similarity">
    <text evidence="2 9">Belongs to the major facilitator superfamily. Sugar transporter (TC 2.A.1.1) family.</text>
</comment>
<evidence type="ECO:0000313" key="12">
    <source>
        <dbReference type="EMBL" id="KLT41087.1"/>
    </source>
</evidence>
<evidence type="ECO:0000256" key="5">
    <source>
        <dbReference type="ARBA" id="ARBA00022989"/>
    </source>
</evidence>
<evidence type="ECO:0000256" key="8">
    <source>
        <dbReference type="ARBA" id="ARBA00049119"/>
    </source>
</evidence>
<evidence type="ECO:0000256" key="7">
    <source>
        <dbReference type="ARBA" id="ARBA00026248"/>
    </source>
</evidence>
<dbReference type="AlphaFoldDB" id="A0A0J0XJ30"/>
<feature type="transmembrane region" description="Helical" evidence="10">
    <location>
        <begin position="355"/>
        <end position="377"/>
    </location>
</feature>
<evidence type="ECO:0000256" key="9">
    <source>
        <dbReference type="RuleBase" id="RU003346"/>
    </source>
</evidence>
<evidence type="ECO:0000256" key="4">
    <source>
        <dbReference type="ARBA" id="ARBA00022692"/>
    </source>
</evidence>
<dbReference type="Pfam" id="PF00083">
    <property type="entry name" value="Sugar_tr"/>
    <property type="match status" value="1"/>
</dbReference>
<feature type="transmembrane region" description="Helical" evidence="10">
    <location>
        <begin position="110"/>
        <end position="132"/>
    </location>
</feature>
<feature type="transmembrane region" description="Helical" evidence="10">
    <location>
        <begin position="384"/>
        <end position="406"/>
    </location>
</feature>
<keyword evidence="4 10" id="KW-0812">Transmembrane</keyword>
<feature type="transmembrane region" description="Helical" evidence="10">
    <location>
        <begin position="239"/>
        <end position="260"/>
    </location>
</feature>
<keyword evidence="3 9" id="KW-0813">Transport</keyword>
<keyword evidence="5 10" id="KW-1133">Transmembrane helix</keyword>
<keyword evidence="6 10" id="KW-0472">Membrane</keyword>
<dbReference type="InterPro" id="IPR003663">
    <property type="entry name" value="Sugar/inositol_transpt"/>
</dbReference>
<dbReference type="InterPro" id="IPR036259">
    <property type="entry name" value="MFS_trans_sf"/>
</dbReference>
<dbReference type="SUPFAM" id="SSF103473">
    <property type="entry name" value="MFS general substrate transporter"/>
    <property type="match status" value="1"/>
</dbReference>
<evidence type="ECO:0000256" key="3">
    <source>
        <dbReference type="ARBA" id="ARBA00022448"/>
    </source>
</evidence>
<dbReference type="PANTHER" id="PTHR48022:SF5">
    <property type="entry name" value="ALPHA-GLUCOSIDES PERMEASE MPH2-RELATED"/>
    <property type="match status" value="1"/>
</dbReference>
<protein>
    <submittedName>
        <fullName evidence="12">Sugar transporter</fullName>
    </submittedName>
</protein>
<keyword evidence="7" id="KW-0462">Maltose metabolism</keyword>
<feature type="transmembrane region" description="Helical" evidence="10">
    <location>
        <begin position="412"/>
        <end position="435"/>
    </location>
</feature>
<dbReference type="Gene3D" id="1.20.1250.20">
    <property type="entry name" value="MFS general substrate transporter like domains"/>
    <property type="match status" value="1"/>
</dbReference>
<proteinExistence type="inferred from homology"/>
<dbReference type="GO" id="GO:0016020">
    <property type="term" value="C:membrane"/>
    <property type="evidence" value="ECO:0007669"/>
    <property type="project" value="UniProtKB-SubCell"/>
</dbReference>
<feature type="transmembrane region" description="Helical" evidence="10">
    <location>
        <begin position="144"/>
        <end position="167"/>
    </location>
</feature>
<evidence type="ECO:0000256" key="1">
    <source>
        <dbReference type="ARBA" id="ARBA00004141"/>
    </source>
</evidence>
<feature type="transmembrane region" description="Helical" evidence="10">
    <location>
        <begin position="485"/>
        <end position="503"/>
    </location>
</feature>
<dbReference type="InterPro" id="IPR005828">
    <property type="entry name" value="MFS_sugar_transport-like"/>
</dbReference>
<dbReference type="FunFam" id="1.20.1250.20:FF:000078">
    <property type="entry name" value="MFS maltose transporter, putative"/>
    <property type="match status" value="1"/>
</dbReference>
<evidence type="ECO:0000256" key="6">
    <source>
        <dbReference type="ARBA" id="ARBA00023136"/>
    </source>
</evidence>
<dbReference type="PANTHER" id="PTHR48022">
    <property type="entry name" value="PLASTIDIC GLUCOSE TRANSPORTER 4"/>
    <property type="match status" value="1"/>
</dbReference>
<dbReference type="RefSeq" id="XP_018277578.1">
    <property type="nucleotide sequence ID" value="XM_018420900.1"/>
</dbReference>
<dbReference type="GeneID" id="28981503"/>
<comment type="catalytic activity">
    <reaction evidence="8">
        <text>myo-inositol(out) + H(+)(out) = myo-inositol(in) + H(+)(in)</text>
        <dbReference type="Rhea" id="RHEA:60364"/>
        <dbReference type="ChEBI" id="CHEBI:15378"/>
        <dbReference type="ChEBI" id="CHEBI:17268"/>
    </reaction>
</comment>
<keyword evidence="13" id="KW-1185">Reference proteome</keyword>
<dbReference type="InterPro" id="IPR005829">
    <property type="entry name" value="Sugar_transporter_CS"/>
</dbReference>
<reference evidence="12 13" key="1">
    <citation type="submission" date="2015-03" db="EMBL/GenBank/DDBJ databases">
        <title>Genomics and transcriptomics of the oil-accumulating basidiomycete yeast T. oleaginosus allow insights into substrate utilization and the diverse evolutionary trajectories of mating systems in fungi.</title>
        <authorList>
            <consortium name="DOE Joint Genome Institute"/>
            <person name="Kourist R."/>
            <person name="Kracht O."/>
            <person name="Bracharz F."/>
            <person name="Lipzen A."/>
            <person name="Nolan M."/>
            <person name="Ohm R."/>
            <person name="Grigoriev I."/>
            <person name="Sun S."/>
            <person name="Heitman J."/>
            <person name="Bruck T."/>
            <person name="Nowrousian M."/>
        </authorList>
    </citation>
    <scope>NUCLEOTIDE SEQUENCE [LARGE SCALE GENOMIC DNA]</scope>
    <source>
        <strain evidence="12 13">IBC0246</strain>
    </source>
</reference>
<evidence type="ECO:0000256" key="10">
    <source>
        <dbReference type="SAM" id="Phobius"/>
    </source>
</evidence>
<comment type="subcellular location">
    <subcellularLocation>
        <location evidence="1">Membrane</location>
        <topology evidence="1">Multi-pass membrane protein</topology>
    </subcellularLocation>
</comment>
<sequence length="538" mass="59174">MSTPNIKDIQEVDEKPGQELFEHKDTHVVHEANKAHLAEAVAAEDQEHMGVLAALQLFPKAAFWSMVMSMVIVMEAYDAALVSNLMAQPAFQRHFGQPLPDGSGYQVPPAWQSACNYASTIGAFVGILICGYIQPHLGYKKTMIGALVAMTCFIFVTFFAETLPVLFVGQFLAGLPWGFYNAIAQAYASEIVPLPLRAHATMWNQVCWCVGQLMTSGILFAFRNGTTKWSYKIPFALQWIWPVPLITAMVFAPESPWWLVRKDRLEEAQRVVRRLESKASPRDPAAVVAMMARTIEIENALTEGASLVSCLRGVDGKRTLVASFMFAAQNWSGLLIGNMATYFYTVAGMGADKAFGLGLGTSGVQLAAVLVAFHLVTRVGRRRLYLSGVSFQTLMLLAIGIAAVASSSAASFWVQATFLMLVYASYGLSVGPITFTIVAEVSSIKLRAQTCAIARAAYYAIAVPMGFIQSYSLNPLAWNLQGRSAFIWFGTACGVLTFVYFMVPETKDRSVRELDLLWHRAVPARKFKTTVIDKDEDE</sequence>
<feature type="transmembrane region" description="Helical" evidence="10">
    <location>
        <begin position="456"/>
        <end position="473"/>
    </location>
</feature>
<dbReference type="InterPro" id="IPR020846">
    <property type="entry name" value="MFS_dom"/>
</dbReference>
<dbReference type="PROSITE" id="PS00217">
    <property type="entry name" value="SUGAR_TRANSPORT_2"/>
    <property type="match status" value="1"/>
</dbReference>
<name>A0A0J0XJ30_9TREE</name>
<dbReference type="GO" id="GO:0000023">
    <property type="term" value="P:maltose metabolic process"/>
    <property type="evidence" value="ECO:0007669"/>
    <property type="project" value="UniProtKB-KW"/>
</dbReference>
<dbReference type="GO" id="GO:0005351">
    <property type="term" value="F:carbohydrate:proton symporter activity"/>
    <property type="evidence" value="ECO:0007669"/>
    <property type="project" value="TreeGrafter"/>
</dbReference>
<dbReference type="EMBL" id="KQ087223">
    <property type="protein sequence ID" value="KLT41087.1"/>
    <property type="molecule type" value="Genomic_DNA"/>
</dbReference>
<organism evidence="12 13">
    <name type="scientific">Cutaneotrichosporon oleaginosum</name>
    <dbReference type="NCBI Taxonomy" id="879819"/>
    <lineage>
        <taxon>Eukaryota</taxon>
        <taxon>Fungi</taxon>
        <taxon>Dikarya</taxon>
        <taxon>Basidiomycota</taxon>
        <taxon>Agaricomycotina</taxon>
        <taxon>Tremellomycetes</taxon>
        <taxon>Trichosporonales</taxon>
        <taxon>Trichosporonaceae</taxon>
        <taxon>Cutaneotrichosporon</taxon>
    </lineage>
</organism>
<accession>A0A0J0XJ30</accession>
<keyword evidence="12" id="KW-0762">Sugar transport</keyword>
<dbReference type="OrthoDB" id="6612291at2759"/>
<feature type="transmembrane region" description="Helical" evidence="10">
    <location>
        <begin position="320"/>
        <end position="343"/>
    </location>
</feature>
<feature type="transmembrane region" description="Helical" evidence="10">
    <location>
        <begin position="57"/>
        <end position="77"/>
    </location>
</feature>